<dbReference type="Pfam" id="PF02604">
    <property type="entry name" value="PhdYeFM_antitox"/>
    <property type="match status" value="1"/>
</dbReference>
<dbReference type="InterPro" id="IPR051405">
    <property type="entry name" value="phD/YefM_antitoxin"/>
</dbReference>
<dbReference type="Proteomes" id="UP000245391">
    <property type="component" value="Unassembled WGS sequence"/>
</dbReference>
<dbReference type="Gene3D" id="3.40.1620.10">
    <property type="entry name" value="YefM-like domain"/>
    <property type="match status" value="1"/>
</dbReference>
<organism evidence="3 4">
    <name type="scientific">Pedobacter paludis</name>
    <dbReference type="NCBI Taxonomy" id="2203212"/>
    <lineage>
        <taxon>Bacteria</taxon>
        <taxon>Pseudomonadati</taxon>
        <taxon>Bacteroidota</taxon>
        <taxon>Sphingobacteriia</taxon>
        <taxon>Sphingobacteriales</taxon>
        <taxon>Sphingobacteriaceae</taxon>
        <taxon>Pedobacter</taxon>
    </lineage>
</organism>
<evidence type="ECO:0000256" key="1">
    <source>
        <dbReference type="ARBA" id="ARBA00009981"/>
    </source>
</evidence>
<comment type="function">
    <text evidence="2">Antitoxin component of a type II toxin-antitoxin (TA) system.</text>
</comment>
<name>A0A317F0J0_9SPHI</name>
<dbReference type="RefSeq" id="WP_109930927.1">
    <property type="nucleotide sequence ID" value="NZ_QGNY01000005.1"/>
</dbReference>
<proteinExistence type="inferred from homology"/>
<dbReference type="Gene3D" id="6.10.250.330">
    <property type="match status" value="1"/>
</dbReference>
<accession>A0A317F0J0</accession>
<dbReference type="OrthoDB" id="1524837at2"/>
<gene>
    <name evidence="3" type="ORF">DF947_15365</name>
</gene>
<dbReference type="InterPro" id="IPR036165">
    <property type="entry name" value="YefM-like_sf"/>
</dbReference>
<protein>
    <recommendedName>
        <fullName evidence="2">Antitoxin</fullName>
    </recommendedName>
</protein>
<evidence type="ECO:0000313" key="3">
    <source>
        <dbReference type="EMBL" id="PWS30978.1"/>
    </source>
</evidence>
<keyword evidence="4" id="KW-1185">Reference proteome</keyword>
<dbReference type="InterPro" id="IPR006442">
    <property type="entry name" value="Antitoxin_Phd/YefM"/>
</dbReference>
<comment type="similarity">
    <text evidence="1 2">Belongs to the phD/YefM antitoxin family.</text>
</comment>
<dbReference type="PANTHER" id="PTHR33713">
    <property type="entry name" value="ANTITOXIN YAFN-RELATED"/>
    <property type="match status" value="1"/>
</dbReference>
<dbReference type="NCBIfam" id="TIGR01552">
    <property type="entry name" value="phd_fam"/>
    <property type="match status" value="1"/>
</dbReference>
<dbReference type="AlphaFoldDB" id="A0A317F0J0"/>
<dbReference type="SUPFAM" id="SSF143120">
    <property type="entry name" value="YefM-like"/>
    <property type="match status" value="1"/>
</dbReference>
<dbReference type="EMBL" id="QGNY01000005">
    <property type="protein sequence ID" value="PWS30978.1"/>
    <property type="molecule type" value="Genomic_DNA"/>
</dbReference>
<reference evidence="4" key="1">
    <citation type="submission" date="2018-05" db="EMBL/GenBank/DDBJ databases">
        <title>Pedobacter paludis sp. nov., isolated from wetland soil.</title>
        <authorList>
            <person name="Zhang Y."/>
        </authorList>
    </citation>
    <scope>NUCLEOTIDE SEQUENCE [LARGE SCALE GENOMIC DNA]</scope>
    <source>
        <strain evidence="4">R-8</strain>
    </source>
</reference>
<evidence type="ECO:0000313" key="4">
    <source>
        <dbReference type="Proteomes" id="UP000245391"/>
    </source>
</evidence>
<evidence type="ECO:0000256" key="2">
    <source>
        <dbReference type="RuleBase" id="RU362080"/>
    </source>
</evidence>
<sequence>MKAVTISSLRTNMKSYFDEVSLTEDILIVPRNNNEDDAVVVISIKEYNALTETAHLMSTETNRKRLESSIESLKKGKVKLFSLDGISNDKV</sequence>
<comment type="caution">
    <text evidence="3">The sequence shown here is derived from an EMBL/GenBank/DDBJ whole genome shotgun (WGS) entry which is preliminary data.</text>
</comment>
<dbReference type="PANTHER" id="PTHR33713:SF6">
    <property type="entry name" value="ANTITOXIN YEFM"/>
    <property type="match status" value="1"/>
</dbReference>